<name>A0ABS4CJ50_9ENTE</name>
<dbReference type="Proteomes" id="UP000673375">
    <property type="component" value="Unassembled WGS sequence"/>
</dbReference>
<gene>
    <name evidence="1" type="ORF">I6N96_07920</name>
</gene>
<protein>
    <submittedName>
        <fullName evidence="1">Uncharacterized protein</fullName>
    </submittedName>
</protein>
<organism evidence="1 2">
    <name type="scientific">Enterococcus larvae</name>
    <dbReference type="NCBI Taxonomy" id="2794352"/>
    <lineage>
        <taxon>Bacteria</taxon>
        <taxon>Bacillati</taxon>
        <taxon>Bacillota</taxon>
        <taxon>Bacilli</taxon>
        <taxon>Lactobacillales</taxon>
        <taxon>Enterococcaceae</taxon>
        <taxon>Enterococcus</taxon>
    </lineage>
</organism>
<comment type="caution">
    <text evidence="1">The sequence shown here is derived from an EMBL/GenBank/DDBJ whole genome shotgun (WGS) entry which is preliminary data.</text>
</comment>
<evidence type="ECO:0000313" key="1">
    <source>
        <dbReference type="EMBL" id="MBP1046208.1"/>
    </source>
</evidence>
<dbReference type="EMBL" id="JAEDXU010000003">
    <property type="protein sequence ID" value="MBP1046208.1"/>
    <property type="molecule type" value="Genomic_DNA"/>
</dbReference>
<dbReference type="RefSeq" id="WP_209557024.1">
    <property type="nucleotide sequence ID" value="NZ_JAEDXU010000003.1"/>
</dbReference>
<sequence>MNHEKVIGLLIPIFLPMPVVKYFCPISAPVLVGAGHHGGSIDYRSCFLPHCQSQRMEVIT</sequence>
<proteinExistence type="predicted"/>
<accession>A0ABS4CJ50</accession>
<reference evidence="1 2" key="1">
    <citation type="submission" date="2020-12" db="EMBL/GenBank/DDBJ databases">
        <title>Vagococcus allomyrinae sp. nov. and Enterococcus lavae sp. nov., isolated from the larvae of Allomyrina dichotoma.</title>
        <authorList>
            <person name="Lee S.D."/>
        </authorList>
    </citation>
    <scope>NUCLEOTIDE SEQUENCE [LARGE SCALE GENOMIC DNA]</scope>
    <source>
        <strain evidence="1 2">BWM-S5</strain>
    </source>
</reference>
<keyword evidence="2" id="KW-1185">Reference proteome</keyword>
<evidence type="ECO:0000313" key="2">
    <source>
        <dbReference type="Proteomes" id="UP000673375"/>
    </source>
</evidence>